<dbReference type="GO" id="GO:0016020">
    <property type="term" value="C:membrane"/>
    <property type="evidence" value="ECO:0007669"/>
    <property type="project" value="UniProtKB-SubCell"/>
</dbReference>
<keyword evidence="4 6" id="KW-0472">Membrane</keyword>
<feature type="transmembrane region" description="Helical" evidence="6">
    <location>
        <begin position="82"/>
        <end position="103"/>
    </location>
</feature>
<dbReference type="GO" id="GO:0032469">
    <property type="term" value="P:endoplasmic reticulum calcium ion homeostasis"/>
    <property type="evidence" value="ECO:0007669"/>
    <property type="project" value="InterPro"/>
</dbReference>
<feature type="signal peptide" evidence="7">
    <location>
        <begin position="1"/>
        <end position="33"/>
    </location>
</feature>
<evidence type="ECO:0000256" key="7">
    <source>
        <dbReference type="SAM" id="SignalP"/>
    </source>
</evidence>
<evidence type="ECO:0000256" key="4">
    <source>
        <dbReference type="ARBA" id="ARBA00023136"/>
    </source>
</evidence>
<feature type="compositionally biased region" description="Basic residues" evidence="5">
    <location>
        <begin position="423"/>
        <end position="433"/>
    </location>
</feature>
<protein>
    <recommendedName>
        <fullName evidence="9">DUF1682-domain-containing protein</fullName>
    </recommendedName>
</protein>
<keyword evidence="7" id="KW-0732">Signal</keyword>
<keyword evidence="3 6" id="KW-1133">Transmembrane helix</keyword>
<name>A0A077R1C0_9BASI</name>
<organism evidence="8">
    <name type="scientific">Melanopsichium pennsylvanicum 4</name>
    <dbReference type="NCBI Taxonomy" id="1398559"/>
    <lineage>
        <taxon>Eukaryota</taxon>
        <taxon>Fungi</taxon>
        <taxon>Dikarya</taxon>
        <taxon>Basidiomycota</taxon>
        <taxon>Ustilaginomycotina</taxon>
        <taxon>Ustilaginomycetes</taxon>
        <taxon>Ustilaginales</taxon>
        <taxon>Ustilaginaceae</taxon>
        <taxon>Melanopsichium</taxon>
    </lineage>
</organism>
<dbReference type="PANTHER" id="PTHR12883">
    <property type="entry name" value="ADIPOCYTE-SPECIFIC PROTEIN 4-RELATED"/>
    <property type="match status" value="1"/>
</dbReference>
<accession>A0A077R1C0</accession>
<dbReference type="GO" id="GO:0005783">
    <property type="term" value="C:endoplasmic reticulum"/>
    <property type="evidence" value="ECO:0007669"/>
    <property type="project" value="InterPro"/>
</dbReference>
<feature type="compositionally biased region" description="Basic and acidic residues" evidence="5">
    <location>
        <begin position="379"/>
        <end position="422"/>
    </location>
</feature>
<proteinExistence type="predicted"/>
<keyword evidence="2 6" id="KW-0812">Transmembrane</keyword>
<dbReference type="InterPro" id="IPR012879">
    <property type="entry name" value="CCDC47"/>
</dbReference>
<feature type="region of interest" description="Disordered" evidence="5">
    <location>
        <begin position="379"/>
        <end position="433"/>
    </location>
</feature>
<reference evidence="8" key="1">
    <citation type="journal article" date="2014" name="Genome Biol. Evol.">
        <title>Gene Loss Rather Than Gene Gain Is Associated with a Host Jump from Monocots to Dicots in the Smut Fungus Melanopsichium pennsylvanicum.</title>
        <authorList>
            <person name="Sharma R."/>
            <person name="Mishra B."/>
            <person name="Runge F."/>
            <person name="Thines M."/>
        </authorList>
    </citation>
    <scope>NUCLEOTIDE SEQUENCE</scope>
    <source>
        <strain evidence="8">4</strain>
    </source>
</reference>
<evidence type="ECO:0000313" key="8">
    <source>
        <dbReference type="EMBL" id="CDI52736.1"/>
    </source>
</evidence>
<dbReference type="Pfam" id="PF07946">
    <property type="entry name" value="CCDC47"/>
    <property type="match status" value="1"/>
</dbReference>
<evidence type="ECO:0000256" key="5">
    <source>
        <dbReference type="SAM" id="MobiDB-lite"/>
    </source>
</evidence>
<sequence length="433" mass="47647">MVSQQLTSSAVWSPVGAVFALCTMMLLASPSAAFEMPSFLKATLNPNANGANQPTGATAYQANQPFDGIEFPLYGRFVFRPALFWIEGGVLGFCVLFVLIHLVGKTRNRQMAENFASGALSVLEQEFAAVANNDGKGHLLWNGGNSALMFASGRRGCNSVHVTFDLIPRHDPMEILFSLLKDTVMASSTSSFSDTITLTFTLPSTSDNVSGIFALVNKGALQNTRSGRFDLTFAKVNDSDSTVTSRGLSKQWAIMSESSDLTDGFLGEPEQKGVSQRSKLGLVDLLEGQAGRFLDSLVLTDQPFIRPTNGPIPAEKRERLLILTLQVPKSRNDVQKAVELLQLGCNLVDALDRGVIKVRNETLNKLRKTRAQVDKELLEEATKEQREAEQEAREEAKRKAEKEKFDKLSPAEQAKRKEVERKRAMKKGAQKMR</sequence>
<dbReference type="GO" id="GO:0005509">
    <property type="term" value="F:calcium ion binding"/>
    <property type="evidence" value="ECO:0007669"/>
    <property type="project" value="InterPro"/>
</dbReference>
<evidence type="ECO:0000256" key="6">
    <source>
        <dbReference type="SAM" id="Phobius"/>
    </source>
</evidence>
<evidence type="ECO:0000256" key="1">
    <source>
        <dbReference type="ARBA" id="ARBA00004167"/>
    </source>
</evidence>
<dbReference type="PANTHER" id="PTHR12883:SF0">
    <property type="entry name" value="PAT COMPLEX SUBUNIT CCDC47"/>
    <property type="match status" value="1"/>
</dbReference>
<evidence type="ECO:0000256" key="3">
    <source>
        <dbReference type="ARBA" id="ARBA00022989"/>
    </source>
</evidence>
<dbReference type="EMBL" id="HG529549">
    <property type="protein sequence ID" value="CDI52736.1"/>
    <property type="molecule type" value="Genomic_DNA"/>
</dbReference>
<evidence type="ECO:0008006" key="9">
    <source>
        <dbReference type="Google" id="ProtNLM"/>
    </source>
</evidence>
<feature type="chain" id="PRO_5001722727" description="DUF1682-domain-containing protein" evidence="7">
    <location>
        <begin position="34"/>
        <end position="433"/>
    </location>
</feature>
<comment type="subcellular location">
    <subcellularLocation>
        <location evidence="1">Membrane</location>
        <topology evidence="1">Single-pass membrane protein</topology>
    </subcellularLocation>
</comment>
<dbReference type="AlphaFoldDB" id="A0A077R1C0"/>
<evidence type="ECO:0000256" key="2">
    <source>
        <dbReference type="ARBA" id="ARBA00022692"/>
    </source>
</evidence>